<name>A0A6I6CIR1_9MOLU</name>
<dbReference type="GO" id="GO:0004140">
    <property type="term" value="F:dephospho-CoA kinase activity"/>
    <property type="evidence" value="ECO:0007669"/>
    <property type="project" value="UniProtKB-UniRule"/>
</dbReference>
<dbReference type="NCBIfam" id="TIGR00152">
    <property type="entry name" value="dephospho-CoA kinase"/>
    <property type="match status" value="1"/>
</dbReference>
<evidence type="ECO:0000256" key="4">
    <source>
        <dbReference type="NCBIfam" id="TIGR00152"/>
    </source>
</evidence>
<dbReference type="SUPFAM" id="SSF52540">
    <property type="entry name" value="P-loop containing nucleoside triphosphate hydrolases"/>
    <property type="match status" value="1"/>
</dbReference>
<dbReference type="GO" id="GO:0005524">
    <property type="term" value="F:ATP binding"/>
    <property type="evidence" value="ECO:0007669"/>
    <property type="project" value="UniProtKB-UniRule"/>
</dbReference>
<dbReference type="HAMAP" id="MF_00376">
    <property type="entry name" value="Dephospho_CoA_kinase"/>
    <property type="match status" value="1"/>
</dbReference>
<dbReference type="GO" id="GO:0015937">
    <property type="term" value="P:coenzyme A biosynthetic process"/>
    <property type="evidence" value="ECO:0007669"/>
    <property type="project" value="UniProtKB-UniRule"/>
</dbReference>
<reference evidence="5 6" key="1">
    <citation type="submission" date="2019-11" db="EMBL/GenBank/DDBJ databases">
        <title>Complete genome sequence of Spiroplasma tabanidicola TAUS-1 (DSM 22603).</title>
        <authorList>
            <person name="Huang C.-T."/>
            <person name="Lin Y.-C."/>
            <person name="Kuo C.-H."/>
        </authorList>
    </citation>
    <scope>NUCLEOTIDE SEQUENCE [LARGE SCALE GENOMIC DNA]</scope>
    <source>
        <strain evidence="5 6">TAUS-1</strain>
    </source>
</reference>
<feature type="binding site" evidence="3">
    <location>
        <begin position="11"/>
        <end position="16"/>
    </location>
    <ligand>
        <name>ATP</name>
        <dbReference type="ChEBI" id="CHEBI:30616"/>
    </ligand>
</feature>
<keyword evidence="6" id="KW-1185">Reference proteome</keyword>
<evidence type="ECO:0000256" key="3">
    <source>
        <dbReference type="HAMAP-Rule" id="MF_00376"/>
    </source>
</evidence>
<keyword evidence="1 3" id="KW-0547">Nucleotide-binding</keyword>
<dbReference type="InterPro" id="IPR027417">
    <property type="entry name" value="P-loop_NTPase"/>
</dbReference>
<evidence type="ECO:0000256" key="2">
    <source>
        <dbReference type="ARBA" id="ARBA00022840"/>
    </source>
</evidence>
<keyword evidence="3" id="KW-0963">Cytoplasm</keyword>
<dbReference type="AlphaFoldDB" id="A0A6I6CIR1"/>
<dbReference type="RefSeq" id="WP_156006429.1">
    <property type="nucleotide sequence ID" value="NZ_CP046276.1"/>
</dbReference>
<keyword evidence="3" id="KW-0808">Transferase</keyword>
<accession>A0A6I6CIR1</accession>
<evidence type="ECO:0000256" key="1">
    <source>
        <dbReference type="ARBA" id="ARBA00022741"/>
    </source>
</evidence>
<comment type="subcellular location">
    <subcellularLocation>
        <location evidence="3">Cytoplasm</location>
    </subcellularLocation>
</comment>
<keyword evidence="3 5" id="KW-0418">Kinase</keyword>
<keyword evidence="2 3" id="KW-0067">ATP-binding</keyword>
<dbReference type="Proteomes" id="UP000424468">
    <property type="component" value="Chromosome"/>
</dbReference>
<dbReference type="UniPathway" id="UPA00241">
    <property type="reaction ID" value="UER00356"/>
</dbReference>
<comment type="similarity">
    <text evidence="3">Belongs to the CoaE family.</text>
</comment>
<evidence type="ECO:0000313" key="6">
    <source>
        <dbReference type="Proteomes" id="UP000424468"/>
    </source>
</evidence>
<dbReference type="OrthoDB" id="9812943at2"/>
<dbReference type="Pfam" id="PF01121">
    <property type="entry name" value="CoaE"/>
    <property type="match status" value="1"/>
</dbReference>
<dbReference type="EMBL" id="CP046276">
    <property type="protein sequence ID" value="QGS51953.1"/>
    <property type="molecule type" value="Genomic_DNA"/>
</dbReference>
<gene>
    <name evidence="3 5" type="primary">coaE</name>
    <name evidence="5" type="ORF">STABA_v1c05900</name>
</gene>
<comment type="function">
    <text evidence="3">Catalyzes the phosphorylation of the 3'-hydroxyl group of dephosphocoenzyme A to form coenzyme A.</text>
</comment>
<dbReference type="InterPro" id="IPR001977">
    <property type="entry name" value="Depp_CoAkinase"/>
</dbReference>
<dbReference type="GO" id="GO:0005737">
    <property type="term" value="C:cytoplasm"/>
    <property type="evidence" value="ECO:0007669"/>
    <property type="project" value="UniProtKB-SubCell"/>
</dbReference>
<protein>
    <recommendedName>
        <fullName evidence="3 4">Dephospho-CoA kinase</fullName>
        <ecNumber evidence="3 4">2.7.1.24</ecNumber>
    </recommendedName>
    <alternativeName>
        <fullName evidence="3">Dephosphocoenzyme A kinase</fullName>
    </alternativeName>
</protein>
<keyword evidence="3" id="KW-0173">Coenzyme A biosynthesis</keyword>
<comment type="catalytic activity">
    <reaction evidence="3">
        <text>3'-dephospho-CoA + ATP = ADP + CoA + H(+)</text>
        <dbReference type="Rhea" id="RHEA:18245"/>
        <dbReference type="ChEBI" id="CHEBI:15378"/>
        <dbReference type="ChEBI" id="CHEBI:30616"/>
        <dbReference type="ChEBI" id="CHEBI:57287"/>
        <dbReference type="ChEBI" id="CHEBI:57328"/>
        <dbReference type="ChEBI" id="CHEBI:456216"/>
        <dbReference type="EC" id="2.7.1.24"/>
    </reaction>
</comment>
<sequence>MKIIGIGGYIGSGKSTLVNYLKDKYNFFVISADLIAKEALKTKVVLNFLIQNIPECVKNNVINTKMLRKIIFNDDQLNDKFVSLVWPVISKKINNILYSTKAINQTYIVEAAVIKGLDINFDLTIFVNKDLQKRIKMVKKRDKANKLEIENISKFQENKAKKLKCDYYIDNNDSLQNLYKRADEIIKNLSTTKD</sequence>
<dbReference type="CDD" id="cd02022">
    <property type="entry name" value="DPCK"/>
    <property type="match status" value="1"/>
</dbReference>
<dbReference type="KEGG" id="stab:STABA_v1c05900"/>
<comment type="pathway">
    <text evidence="3">Cofactor biosynthesis; coenzyme A biosynthesis; CoA from (R)-pantothenate: step 5/5.</text>
</comment>
<dbReference type="Gene3D" id="3.40.50.300">
    <property type="entry name" value="P-loop containing nucleotide triphosphate hydrolases"/>
    <property type="match status" value="1"/>
</dbReference>
<dbReference type="PROSITE" id="PS51219">
    <property type="entry name" value="DPCK"/>
    <property type="match status" value="1"/>
</dbReference>
<dbReference type="EC" id="2.7.1.24" evidence="3 4"/>
<organism evidence="5 6">
    <name type="scientific">Spiroplasma tabanidicola</name>
    <dbReference type="NCBI Taxonomy" id="324079"/>
    <lineage>
        <taxon>Bacteria</taxon>
        <taxon>Bacillati</taxon>
        <taxon>Mycoplasmatota</taxon>
        <taxon>Mollicutes</taxon>
        <taxon>Entomoplasmatales</taxon>
        <taxon>Spiroplasmataceae</taxon>
        <taxon>Spiroplasma</taxon>
    </lineage>
</organism>
<proteinExistence type="inferred from homology"/>
<evidence type="ECO:0000313" key="5">
    <source>
        <dbReference type="EMBL" id="QGS51953.1"/>
    </source>
</evidence>